<dbReference type="Proteomes" id="UP000636709">
    <property type="component" value="Unassembled WGS sequence"/>
</dbReference>
<dbReference type="Pfam" id="PF20241">
    <property type="entry name" value="DUF6598"/>
    <property type="match status" value="1"/>
</dbReference>
<dbReference type="OrthoDB" id="673623at2759"/>
<dbReference type="PANTHER" id="PTHR33065:SF88">
    <property type="entry name" value="OS11G0104220 PROTEIN"/>
    <property type="match status" value="1"/>
</dbReference>
<sequence>MSVENAFEATVEVIISEVRSSFDLCLNCFTSGLHEEIRLFDGVIGESCGLRRHVVAVRKGECLDLKFKVGLGPDFFGEHCRSFKATNHGCVNQQIKIELALVSLKVNWSSLAYIF</sequence>
<reference evidence="2" key="1">
    <citation type="submission" date="2020-07" db="EMBL/GenBank/DDBJ databases">
        <title>Genome sequence and genetic diversity analysis of an under-domesticated orphan crop, white fonio (Digitaria exilis).</title>
        <authorList>
            <person name="Bennetzen J.L."/>
            <person name="Chen S."/>
            <person name="Ma X."/>
            <person name="Wang X."/>
            <person name="Yssel A.E.J."/>
            <person name="Chaluvadi S.R."/>
            <person name="Johnson M."/>
            <person name="Gangashetty P."/>
            <person name="Hamidou F."/>
            <person name="Sanogo M.D."/>
            <person name="Zwaenepoel A."/>
            <person name="Wallace J."/>
            <person name="Van De Peer Y."/>
            <person name="Van Deynze A."/>
        </authorList>
    </citation>
    <scope>NUCLEOTIDE SEQUENCE</scope>
    <source>
        <tissue evidence="2">Leaves</tissue>
    </source>
</reference>
<evidence type="ECO:0000313" key="2">
    <source>
        <dbReference type="EMBL" id="KAF8656166.1"/>
    </source>
</evidence>
<name>A0A835A5S3_9POAL</name>
<organism evidence="2 3">
    <name type="scientific">Digitaria exilis</name>
    <dbReference type="NCBI Taxonomy" id="1010633"/>
    <lineage>
        <taxon>Eukaryota</taxon>
        <taxon>Viridiplantae</taxon>
        <taxon>Streptophyta</taxon>
        <taxon>Embryophyta</taxon>
        <taxon>Tracheophyta</taxon>
        <taxon>Spermatophyta</taxon>
        <taxon>Magnoliopsida</taxon>
        <taxon>Liliopsida</taxon>
        <taxon>Poales</taxon>
        <taxon>Poaceae</taxon>
        <taxon>PACMAD clade</taxon>
        <taxon>Panicoideae</taxon>
        <taxon>Panicodae</taxon>
        <taxon>Paniceae</taxon>
        <taxon>Anthephorinae</taxon>
        <taxon>Digitaria</taxon>
    </lineage>
</organism>
<dbReference type="PANTHER" id="PTHR33065">
    <property type="entry name" value="OS07G0486400 PROTEIN"/>
    <property type="match status" value="1"/>
</dbReference>
<evidence type="ECO:0000259" key="1">
    <source>
        <dbReference type="Pfam" id="PF20241"/>
    </source>
</evidence>
<dbReference type="InterPro" id="IPR046533">
    <property type="entry name" value="DUF6598"/>
</dbReference>
<accession>A0A835A5S3</accession>
<dbReference type="AlphaFoldDB" id="A0A835A5S3"/>
<dbReference type="EMBL" id="JACEFO010002564">
    <property type="protein sequence ID" value="KAF8656166.1"/>
    <property type="molecule type" value="Genomic_DNA"/>
</dbReference>
<proteinExistence type="predicted"/>
<comment type="caution">
    <text evidence="2">The sequence shown here is derived from an EMBL/GenBank/DDBJ whole genome shotgun (WGS) entry which is preliminary data.</text>
</comment>
<gene>
    <name evidence="2" type="ORF">HU200_060778</name>
</gene>
<evidence type="ECO:0000313" key="3">
    <source>
        <dbReference type="Proteomes" id="UP000636709"/>
    </source>
</evidence>
<protein>
    <recommendedName>
        <fullName evidence="1">DUF6598 domain-containing protein</fullName>
    </recommendedName>
</protein>
<feature type="domain" description="DUF6598" evidence="1">
    <location>
        <begin position="3"/>
        <end position="106"/>
    </location>
</feature>
<keyword evidence="3" id="KW-1185">Reference proteome</keyword>